<proteinExistence type="predicted"/>
<name>M2WZ03_GALSU</name>
<dbReference type="GeneID" id="17088103"/>
<dbReference type="RefSeq" id="XP_005705815.1">
    <property type="nucleotide sequence ID" value="XM_005705758.1"/>
</dbReference>
<organism evidence="4 5">
    <name type="scientific">Galdieria sulphuraria</name>
    <name type="common">Red alga</name>
    <dbReference type="NCBI Taxonomy" id="130081"/>
    <lineage>
        <taxon>Eukaryota</taxon>
        <taxon>Rhodophyta</taxon>
        <taxon>Bangiophyceae</taxon>
        <taxon>Galdieriales</taxon>
        <taxon>Galdieriaceae</taxon>
        <taxon>Galdieria</taxon>
    </lineage>
</organism>
<dbReference type="EMBL" id="KB454510">
    <property type="protein sequence ID" value="EME29295.1"/>
    <property type="molecule type" value="Genomic_DNA"/>
</dbReference>
<accession>M2WZ03</accession>
<evidence type="ECO:0000256" key="1">
    <source>
        <dbReference type="SAM" id="Coils"/>
    </source>
</evidence>
<evidence type="ECO:0000256" key="2">
    <source>
        <dbReference type="SAM" id="MobiDB-lite"/>
    </source>
</evidence>
<feature type="compositionally biased region" description="Polar residues" evidence="2">
    <location>
        <begin position="230"/>
        <end position="252"/>
    </location>
</feature>
<dbReference type="Pfam" id="PF10358">
    <property type="entry name" value="NT-C2"/>
    <property type="match status" value="1"/>
</dbReference>
<evidence type="ECO:0000313" key="5">
    <source>
        <dbReference type="Proteomes" id="UP000030680"/>
    </source>
</evidence>
<feature type="compositionally biased region" description="Basic and acidic residues" evidence="2">
    <location>
        <begin position="413"/>
        <end position="429"/>
    </location>
</feature>
<keyword evidence="1" id="KW-0175">Coiled coil</keyword>
<feature type="compositionally biased region" description="Low complexity" evidence="2">
    <location>
        <begin position="272"/>
        <end position="289"/>
    </location>
</feature>
<dbReference type="Gramene" id="EME29295">
    <property type="protein sequence ID" value="EME29295"/>
    <property type="gene ID" value="Gasu_33030"/>
</dbReference>
<feature type="compositionally biased region" description="Polar residues" evidence="2">
    <location>
        <begin position="158"/>
        <end position="179"/>
    </location>
</feature>
<dbReference type="OrthoDB" id="10397339at2759"/>
<dbReference type="KEGG" id="gsl:Gasu_33030"/>
<dbReference type="PROSITE" id="PS51840">
    <property type="entry name" value="C2_NT"/>
    <property type="match status" value="1"/>
</dbReference>
<dbReference type="AlphaFoldDB" id="M2WZ03"/>
<feature type="domain" description="C2 NT-type" evidence="3">
    <location>
        <begin position="11"/>
        <end position="155"/>
    </location>
</feature>
<sequence>MNVFEKASKSLQRMGSTPHKYLVEFELKRLQGLMEYLAIKRESAPVSVTVSKGGKSVSSRPSNNGVWNEKLSMQITLFEKASGSETYLEPKKLVVEVHLVKAGNKVSVGRAEIDIASVAAISGEVSSRELELLLKGSSSNSFRGTELKLSLRMTTSGLRADTDGTSSPRSLGRSSTQSYSTMASDASSPLSSSTPVETPSPNLHGERSLPVLPRLFTSSDERRFSLFSKTANSKVSPTESMKHLSNSSSRQSANDERVSSTQDKVAIEGETSKSPQTRSSSRASSLFGSLRNKVNAEANEQRRTPQGRNDSFNTNISPSSQEVSDSSVLQRSFSQLSYSGESQMNDVNILKEQLRKERDRSKAMEEELKRKDEQMRLNKLSYQEELQQLTSMLFQERNKLSVVEEQRRKLQQELNSMREKNVSTDDSKKKASSTTSLYEENYRLKEENRELKEKLESLDKYSYSKMNDSPVNVNVTPLLEKNDTNGKYDGPFTVGQLIQELVSMKVKYAESQSELERERQRMRNVSQMLQTSKRQNNTMALEMSQLQKEITTLRRETGKNIEQHNVNSPSSKRIAADRSLDMEYQVQNDDVSLRRLVKKKAKGWKKVFH</sequence>
<evidence type="ECO:0000313" key="4">
    <source>
        <dbReference type="EMBL" id="EME29295.1"/>
    </source>
</evidence>
<feature type="region of interest" description="Disordered" evidence="2">
    <location>
        <begin position="158"/>
        <end position="211"/>
    </location>
</feature>
<dbReference type="InterPro" id="IPR019448">
    <property type="entry name" value="NT-C2"/>
</dbReference>
<feature type="compositionally biased region" description="Low complexity" evidence="2">
    <location>
        <begin position="317"/>
        <end position="327"/>
    </location>
</feature>
<feature type="coiled-coil region" evidence="1">
    <location>
        <begin position="501"/>
        <end position="556"/>
    </location>
</feature>
<evidence type="ECO:0000259" key="3">
    <source>
        <dbReference type="PROSITE" id="PS51840"/>
    </source>
</evidence>
<dbReference type="Proteomes" id="UP000030680">
    <property type="component" value="Unassembled WGS sequence"/>
</dbReference>
<feature type="compositionally biased region" description="Low complexity" evidence="2">
    <location>
        <begin position="180"/>
        <end position="201"/>
    </location>
</feature>
<gene>
    <name evidence="4" type="ORF">Gasu_33030</name>
</gene>
<feature type="region of interest" description="Disordered" evidence="2">
    <location>
        <begin position="230"/>
        <end position="328"/>
    </location>
</feature>
<reference evidence="5" key="1">
    <citation type="journal article" date="2013" name="Science">
        <title>Gene transfer from bacteria and archaea facilitated evolution of an extremophilic eukaryote.</title>
        <authorList>
            <person name="Schonknecht G."/>
            <person name="Chen W.H."/>
            <person name="Ternes C.M."/>
            <person name="Barbier G.G."/>
            <person name="Shrestha R.P."/>
            <person name="Stanke M."/>
            <person name="Brautigam A."/>
            <person name="Baker B.J."/>
            <person name="Banfield J.F."/>
            <person name="Garavito R.M."/>
            <person name="Carr K."/>
            <person name="Wilkerson C."/>
            <person name="Rensing S.A."/>
            <person name="Gagneul D."/>
            <person name="Dickenson N.E."/>
            <person name="Oesterhelt C."/>
            <person name="Lercher M.J."/>
            <person name="Weber A.P."/>
        </authorList>
    </citation>
    <scope>NUCLEOTIDE SEQUENCE [LARGE SCALE GENOMIC DNA]</scope>
    <source>
        <strain evidence="5">074W</strain>
    </source>
</reference>
<keyword evidence="5" id="KW-1185">Reference proteome</keyword>
<feature type="compositionally biased region" description="Polar residues" evidence="2">
    <location>
        <begin position="304"/>
        <end position="316"/>
    </location>
</feature>
<feature type="region of interest" description="Disordered" evidence="2">
    <location>
        <begin position="413"/>
        <end position="441"/>
    </location>
</feature>
<protein>
    <recommendedName>
        <fullName evidence="3">C2 NT-type domain-containing protein</fullName>
    </recommendedName>
</protein>